<accession>A0A5K7Z653</accession>
<dbReference type="PANTHER" id="PTHR30055:SF234">
    <property type="entry name" value="HTH-TYPE TRANSCRIPTIONAL REGULATOR BETI"/>
    <property type="match status" value="1"/>
</dbReference>
<dbReference type="KEGG" id="dwd:DSCW_36370"/>
<dbReference type="Gene3D" id="1.10.10.60">
    <property type="entry name" value="Homeodomain-like"/>
    <property type="match status" value="1"/>
</dbReference>
<dbReference type="SUPFAM" id="SSF46689">
    <property type="entry name" value="Homeodomain-like"/>
    <property type="match status" value="1"/>
</dbReference>
<dbReference type="EMBL" id="AP021875">
    <property type="protein sequence ID" value="BBO76220.1"/>
    <property type="molecule type" value="Genomic_DNA"/>
</dbReference>
<dbReference type="InterPro" id="IPR036271">
    <property type="entry name" value="Tet_transcr_reg_TetR-rel_C_sf"/>
</dbReference>
<dbReference type="GO" id="GO:0003700">
    <property type="term" value="F:DNA-binding transcription factor activity"/>
    <property type="evidence" value="ECO:0007669"/>
    <property type="project" value="TreeGrafter"/>
</dbReference>
<keyword evidence="7" id="KW-1185">Reference proteome</keyword>
<dbReference type="InterPro" id="IPR050109">
    <property type="entry name" value="HTH-type_TetR-like_transc_reg"/>
</dbReference>
<proteinExistence type="predicted"/>
<evidence type="ECO:0000256" key="3">
    <source>
        <dbReference type="ARBA" id="ARBA00023163"/>
    </source>
</evidence>
<dbReference type="GO" id="GO:0000976">
    <property type="term" value="F:transcription cis-regulatory region binding"/>
    <property type="evidence" value="ECO:0007669"/>
    <property type="project" value="TreeGrafter"/>
</dbReference>
<evidence type="ECO:0000259" key="5">
    <source>
        <dbReference type="PROSITE" id="PS50977"/>
    </source>
</evidence>
<keyword evidence="3" id="KW-0804">Transcription</keyword>
<dbReference type="PRINTS" id="PR00455">
    <property type="entry name" value="HTHTETR"/>
</dbReference>
<evidence type="ECO:0000256" key="2">
    <source>
        <dbReference type="ARBA" id="ARBA00023125"/>
    </source>
</evidence>
<dbReference type="Pfam" id="PF00440">
    <property type="entry name" value="TetR_N"/>
    <property type="match status" value="1"/>
</dbReference>
<reference evidence="6 7" key="1">
    <citation type="submission" date="2019-11" db="EMBL/GenBank/DDBJ databases">
        <title>Comparative genomics of hydrocarbon-degrading Desulfosarcina strains.</title>
        <authorList>
            <person name="Watanabe M."/>
            <person name="Kojima H."/>
            <person name="Fukui M."/>
        </authorList>
    </citation>
    <scope>NUCLEOTIDE SEQUENCE [LARGE SCALE GENOMIC DNA]</scope>
    <source>
        <strain evidence="6 7">PP31</strain>
    </source>
</reference>
<name>A0A5K7Z653_9BACT</name>
<dbReference type="RefSeq" id="WP_170302356.1">
    <property type="nucleotide sequence ID" value="NZ_AP021875.1"/>
</dbReference>
<dbReference type="SUPFAM" id="SSF48498">
    <property type="entry name" value="Tetracyclin repressor-like, C-terminal domain"/>
    <property type="match status" value="1"/>
</dbReference>
<evidence type="ECO:0000256" key="4">
    <source>
        <dbReference type="PROSITE-ProRule" id="PRU00335"/>
    </source>
</evidence>
<sequence length="198" mass="22452">MNRREASKRETRQLIMKAAKKLFLEKDVEQCTMRAIAKEAGVSAASVVVHFKNKRALMEATLTDDIDRTTDNAISTMPSKGALADRLTHIWSSMYAFYANNRDLYRFFISSTVFESEEETPALTDQTIRFLDYLEALIENEKKDGRMDSGVDTEIMAKALFSQYFGVLIMFYRDVSMTPETAADLVLAMTRQTLAGLV</sequence>
<dbReference type="InterPro" id="IPR009057">
    <property type="entry name" value="Homeodomain-like_sf"/>
</dbReference>
<keyword evidence="1" id="KW-0805">Transcription regulation</keyword>
<dbReference type="PROSITE" id="PS50977">
    <property type="entry name" value="HTH_TETR_2"/>
    <property type="match status" value="1"/>
</dbReference>
<dbReference type="Proteomes" id="UP000427769">
    <property type="component" value="Chromosome"/>
</dbReference>
<dbReference type="Gene3D" id="1.10.357.10">
    <property type="entry name" value="Tetracycline Repressor, domain 2"/>
    <property type="match status" value="1"/>
</dbReference>
<dbReference type="PANTHER" id="PTHR30055">
    <property type="entry name" value="HTH-TYPE TRANSCRIPTIONAL REGULATOR RUTR"/>
    <property type="match status" value="1"/>
</dbReference>
<dbReference type="InterPro" id="IPR001647">
    <property type="entry name" value="HTH_TetR"/>
</dbReference>
<evidence type="ECO:0000256" key="1">
    <source>
        <dbReference type="ARBA" id="ARBA00023015"/>
    </source>
</evidence>
<dbReference type="AlphaFoldDB" id="A0A5K7Z653"/>
<protein>
    <recommendedName>
        <fullName evidence="5">HTH tetR-type domain-containing protein</fullName>
    </recommendedName>
</protein>
<evidence type="ECO:0000313" key="7">
    <source>
        <dbReference type="Proteomes" id="UP000427769"/>
    </source>
</evidence>
<evidence type="ECO:0000313" key="6">
    <source>
        <dbReference type="EMBL" id="BBO76220.1"/>
    </source>
</evidence>
<feature type="domain" description="HTH tetR-type" evidence="5">
    <location>
        <begin position="9"/>
        <end position="69"/>
    </location>
</feature>
<keyword evidence="2 4" id="KW-0238">DNA-binding</keyword>
<feature type="DNA-binding region" description="H-T-H motif" evidence="4">
    <location>
        <begin position="32"/>
        <end position="51"/>
    </location>
</feature>
<gene>
    <name evidence="6" type="ORF">DSCW_36370</name>
</gene>
<organism evidence="6 7">
    <name type="scientific">Desulfosarcina widdelii</name>
    <dbReference type="NCBI Taxonomy" id="947919"/>
    <lineage>
        <taxon>Bacteria</taxon>
        <taxon>Pseudomonadati</taxon>
        <taxon>Thermodesulfobacteriota</taxon>
        <taxon>Desulfobacteria</taxon>
        <taxon>Desulfobacterales</taxon>
        <taxon>Desulfosarcinaceae</taxon>
        <taxon>Desulfosarcina</taxon>
    </lineage>
</organism>